<organism evidence="2 3">
    <name type="scientific">Corynebacterium canis</name>
    <dbReference type="NCBI Taxonomy" id="679663"/>
    <lineage>
        <taxon>Bacteria</taxon>
        <taxon>Bacillati</taxon>
        <taxon>Actinomycetota</taxon>
        <taxon>Actinomycetes</taxon>
        <taxon>Mycobacteriales</taxon>
        <taxon>Corynebacteriaceae</taxon>
        <taxon>Corynebacterium</taxon>
    </lineage>
</organism>
<protein>
    <submittedName>
        <fullName evidence="2">Uncharacterized protein</fullName>
    </submittedName>
</protein>
<evidence type="ECO:0000313" key="2">
    <source>
        <dbReference type="EMBL" id="TWT28792.1"/>
    </source>
</evidence>
<comment type="caution">
    <text evidence="2">The sequence shown here is derived from an EMBL/GenBank/DDBJ whole genome shotgun (WGS) entry which is preliminary data.</text>
</comment>
<sequence length="273" mass="29928">MSFFEDIASALDADGIESRVKGDTMFVPITREVEIQFVEIDPDLPAANVYIAAADVDEDDEDFEAVLVSVAFSVADAVSAVARHVATDQVVTVLRDLLDGTDERIADLAFVQDWEDPSLVVAEVGQHSEIQVLVEADGDVPVAVVTFSASGEAYEELVDQAIAELWEDGEGEDLPEDQRNLLIAAAVRDAELASEEVLELGSFTDFDRLFDVLALAADQADDWEAQLVPVADGAGYEDEYEDDDDDEDYSELEEVFDEVYDDEDEDLDVVEDD</sequence>
<dbReference type="RefSeq" id="WP_146323248.1">
    <property type="nucleotide sequence ID" value="NZ_BAABLR010000075.1"/>
</dbReference>
<evidence type="ECO:0000256" key="1">
    <source>
        <dbReference type="SAM" id="MobiDB-lite"/>
    </source>
</evidence>
<reference evidence="2 3" key="1">
    <citation type="submission" date="2019-08" db="EMBL/GenBank/DDBJ databases">
        <authorList>
            <person name="Lei W."/>
        </authorList>
    </citation>
    <scope>NUCLEOTIDE SEQUENCE [LARGE SCALE GENOMIC DNA]</scope>
    <source>
        <strain evidence="2 3">CCUG 58627</strain>
    </source>
</reference>
<dbReference type="AlphaFoldDB" id="A0A5C5UT73"/>
<keyword evidence="3" id="KW-1185">Reference proteome</keyword>
<name>A0A5C5UT73_9CORY</name>
<dbReference type="Proteomes" id="UP000320791">
    <property type="component" value="Unassembled WGS sequence"/>
</dbReference>
<proteinExistence type="predicted"/>
<gene>
    <name evidence="2" type="ORF">FRX94_00950</name>
</gene>
<dbReference type="OrthoDB" id="4427212at2"/>
<feature type="compositionally biased region" description="Acidic residues" evidence="1">
    <location>
        <begin position="235"/>
        <end position="249"/>
    </location>
</feature>
<dbReference type="EMBL" id="VOHM01000002">
    <property type="protein sequence ID" value="TWT28792.1"/>
    <property type="molecule type" value="Genomic_DNA"/>
</dbReference>
<accession>A0A5C5UT73</accession>
<feature type="region of interest" description="Disordered" evidence="1">
    <location>
        <begin position="230"/>
        <end position="249"/>
    </location>
</feature>
<evidence type="ECO:0000313" key="3">
    <source>
        <dbReference type="Proteomes" id="UP000320791"/>
    </source>
</evidence>